<accession>A0A1G2TFC7</accession>
<name>A0A1G2TFC7_9BACT</name>
<evidence type="ECO:0000313" key="2">
    <source>
        <dbReference type="Proteomes" id="UP000178175"/>
    </source>
</evidence>
<gene>
    <name evidence="1" type="ORF">A3C70_00270</name>
</gene>
<proteinExistence type="predicted"/>
<comment type="caution">
    <text evidence="1">The sequence shown here is derived from an EMBL/GenBank/DDBJ whole genome shotgun (WGS) entry which is preliminary data.</text>
</comment>
<dbReference type="Proteomes" id="UP000178175">
    <property type="component" value="Unassembled WGS sequence"/>
</dbReference>
<organism evidence="1 2">
    <name type="scientific">Candidatus Zambryskibacteria bacterium RIFCSPHIGHO2_02_FULL_43_14</name>
    <dbReference type="NCBI Taxonomy" id="1802748"/>
    <lineage>
        <taxon>Bacteria</taxon>
        <taxon>Candidatus Zambryskiibacteriota</taxon>
    </lineage>
</organism>
<evidence type="ECO:0000313" key="1">
    <source>
        <dbReference type="EMBL" id="OHA95882.1"/>
    </source>
</evidence>
<protein>
    <submittedName>
        <fullName evidence="1">Uncharacterized protein</fullName>
    </submittedName>
</protein>
<dbReference type="AlphaFoldDB" id="A0A1G2TFC7"/>
<reference evidence="1 2" key="1">
    <citation type="journal article" date="2016" name="Nat. Commun.">
        <title>Thousands of microbial genomes shed light on interconnected biogeochemical processes in an aquifer system.</title>
        <authorList>
            <person name="Anantharaman K."/>
            <person name="Brown C.T."/>
            <person name="Hug L.A."/>
            <person name="Sharon I."/>
            <person name="Castelle C.J."/>
            <person name="Probst A.J."/>
            <person name="Thomas B.C."/>
            <person name="Singh A."/>
            <person name="Wilkins M.J."/>
            <person name="Karaoz U."/>
            <person name="Brodie E.L."/>
            <person name="Williams K.H."/>
            <person name="Hubbard S.S."/>
            <person name="Banfield J.F."/>
        </authorList>
    </citation>
    <scope>NUCLEOTIDE SEQUENCE [LARGE SCALE GENOMIC DNA]</scope>
</reference>
<sequence length="64" mass="7110">MRDILDALTRAVPAEEEQRTLRAAWLIADQVERAALSLSEALSKRLGELLADQRDGPSPSPRVR</sequence>
<dbReference type="EMBL" id="MHVR01000015">
    <property type="protein sequence ID" value="OHA95882.1"/>
    <property type="molecule type" value="Genomic_DNA"/>
</dbReference>